<protein>
    <submittedName>
        <fullName evidence="2">Uncharacterized protein</fullName>
    </submittedName>
</protein>
<sequence>MFYYLLEKSSFLKNQDTKIKQTSILIYGTIIYIILHLILNSFNKNMVQYFWVILGMDITVILLNTKVTTDLIFNKSNIKKVRFNDEVMEREIEPNKKINEVLPESDSEIINEIVNKDKTIKKKNSNKKNRKSTPIKDIINKDINKDIINKDINKEQKKINDTLDDIKMEDLVSDSGSDIDLESFEKDYFESNNQQ</sequence>
<reference evidence="2" key="1">
    <citation type="submission" date="2018-11" db="EMBL/GenBank/DDBJ databases">
        <title>A distinct lineage of giant viruses engineers rhodopsin photosystems in predatory marine eukaryotes.</title>
        <authorList>
            <person name="Needham D.M."/>
            <person name="Yoshizawa S."/>
            <person name="Hosaka T."/>
            <person name="Poirier C."/>
            <person name="Choi C.-J."/>
            <person name="Hehenberger E."/>
            <person name="Irwin N.A.T."/>
            <person name="Wilken S."/>
            <person name="Yung C.-M."/>
            <person name="Bachy C."/>
            <person name="Kurihara R."/>
            <person name="Nakajima Y."/>
            <person name="Kojima K."/>
            <person name="Kimura-Someya T."/>
            <person name="Leonard G."/>
            <person name="Malmstrom R.R."/>
            <person name="Mende D."/>
            <person name="Olson D.K."/>
            <person name="Sudo Y."/>
            <person name="Sudek S."/>
            <person name="Richards T.A."/>
            <person name="DeLong E.F."/>
            <person name="Keeling P.J."/>
            <person name="Santoro A.E."/>
            <person name="Shirouzu M."/>
            <person name="Iwasaki W."/>
            <person name="Worden A.Z."/>
        </authorList>
    </citation>
    <scope>NUCLEOTIDE SEQUENCE</scope>
</reference>
<proteinExistence type="predicted"/>
<keyword evidence="1" id="KW-0472">Membrane</keyword>
<dbReference type="EMBL" id="MK250094">
    <property type="protein sequence ID" value="QDY52468.1"/>
    <property type="molecule type" value="Genomic_DNA"/>
</dbReference>
<feature type="transmembrane region" description="Helical" evidence="1">
    <location>
        <begin position="49"/>
        <end position="73"/>
    </location>
</feature>
<accession>A0A5B8IG45</accession>
<evidence type="ECO:0000256" key="1">
    <source>
        <dbReference type="SAM" id="Phobius"/>
    </source>
</evidence>
<keyword evidence="1" id="KW-1133">Transmembrane helix</keyword>
<feature type="transmembrane region" description="Helical" evidence="1">
    <location>
        <begin position="24"/>
        <end position="43"/>
    </location>
</feature>
<organism evidence="2">
    <name type="scientific">Mimiviridae sp. ChoanoV1</name>
    <dbReference type="NCBI Taxonomy" id="2596887"/>
    <lineage>
        <taxon>Viruses</taxon>
        <taxon>Varidnaviria</taxon>
        <taxon>Bamfordvirae</taxon>
        <taxon>Nucleocytoviricota</taxon>
        <taxon>Megaviricetes</taxon>
        <taxon>Imitervirales</taxon>
        <taxon>Schizomimiviridae</taxon>
    </lineage>
</organism>
<name>A0A5B8IG45_9VIRU</name>
<keyword evidence="1" id="KW-0812">Transmembrane</keyword>
<gene>
    <name evidence="2" type="ORF">10_9</name>
</gene>
<evidence type="ECO:0000313" key="2">
    <source>
        <dbReference type="EMBL" id="QDY52468.1"/>
    </source>
</evidence>